<dbReference type="InterPro" id="IPR037401">
    <property type="entry name" value="SnoaL-like"/>
</dbReference>
<proteinExistence type="predicted"/>
<dbReference type="EMBL" id="CP108313">
    <property type="protein sequence ID" value="WTW69050.1"/>
    <property type="molecule type" value="Genomic_DNA"/>
</dbReference>
<feature type="domain" description="SnoaL-like" evidence="1">
    <location>
        <begin position="16"/>
        <end position="134"/>
    </location>
</feature>
<name>A0AAU2VNF0_9ACTN</name>
<accession>A0AAU2VNF0</accession>
<dbReference type="Gene3D" id="3.10.450.50">
    <property type="match status" value="1"/>
</dbReference>
<dbReference type="InterPro" id="IPR032710">
    <property type="entry name" value="NTF2-like_dom_sf"/>
</dbReference>
<protein>
    <submittedName>
        <fullName evidence="2">Nuclear transport factor 2 family protein</fullName>
    </submittedName>
</protein>
<dbReference type="Pfam" id="PF13577">
    <property type="entry name" value="SnoaL_4"/>
    <property type="match status" value="1"/>
</dbReference>
<dbReference type="AlphaFoldDB" id="A0AAU2VNF0"/>
<gene>
    <name evidence="2" type="ORF">OG398_12640</name>
</gene>
<reference evidence="2" key="1">
    <citation type="submission" date="2022-10" db="EMBL/GenBank/DDBJ databases">
        <title>The complete genomes of actinobacterial strains from the NBC collection.</title>
        <authorList>
            <person name="Joergensen T.S."/>
            <person name="Alvarez Arevalo M."/>
            <person name="Sterndorff E.B."/>
            <person name="Faurdal D."/>
            <person name="Vuksanovic O."/>
            <person name="Mourched A.-S."/>
            <person name="Charusanti P."/>
            <person name="Shaw S."/>
            <person name="Blin K."/>
            <person name="Weber T."/>
        </authorList>
    </citation>
    <scope>NUCLEOTIDE SEQUENCE</scope>
    <source>
        <strain evidence="2">NBC_00008</strain>
    </source>
</reference>
<organism evidence="2">
    <name type="scientific">Streptomyces sp. NBC_00008</name>
    <dbReference type="NCBI Taxonomy" id="2903610"/>
    <lineage>
        <taxon>Bacteria</taxon>
        <taxon>Bacillati</taxon>
        <taxon>Actinomycetota</taxon>
        <taxon>Actinomycetes</taxon>
        <taxon>Kitasatosporales</taxon>
        <taxon>Streptomycetaceae</taxon>
        <taxon>Streptomyces</taxon>
    </lineage>
</organism>
<dbReference type="CDD" id="cd00531">
    <property type="entry name" value="NTF2_like"/>
    <property type="match status" value="1"/>
</dbReference>
<evidence type="ECO:0000259" key="1">
    <source>
        <dbReference type="Pfam" id="PF13577"/>
    </source>
</evidence>
<sequence>MTDNADVRSLVERVDRLQIRADLADLVGRYGHLLDDRDWDGITSCFARDGRLKFEGGEVVGREQLDSFYRAQLPKNEFTFHYRHSNVFTIIDAERATGVVSGHAEHGREGTCVLAAVRYYDDYVKEDGAWRLACREIRSRYCLGWLEMAGDFHEGAHSALMQDTGSAR</sequence>
<evidence type="ECO:0000313" key="2">
    <source>
        <dbReference type="EMBL" id="WTW69050.1"/>
    </source>
</evidence>
<dbReference type="SUPFAM" id="SSF54427">
    <property type="entry name" value="NTF2-like"/>
    <property type="match status" value="1"/>
</dbReference>